<name>A0A1M5ZKD3_9VIBR</name>
<evidence type="ECO:0000256" key="1">
    <source>
        <dbReference type="SAM" id="SignalP"/>
    </source>
</evidence>
<protein>
    <submittedName>
        <fullName evidence="2">Uncharacterized protein</fullName>
    </submittedName>
</protein>
<evidence type="ECO:0000313" key="2">
    <source>
        <dbReference type="EMBL" id="SHI24815.1"/>
    </source>
</evidence>
<keyword evidence="3" id="KW-1185">Reference proteome</keyword>
<reference evidence="2 3" key="1">
    <citation type="submission" date="2016-11" db="EMBL/GenBank/DDBJ databases">
        <authorList>
            <person name="Jaros S."/>
            <person name="Januszkiewicz K."/>
            <person name="Wedrychowicz H."/>
        </authorList>
    </citation>
    <scope>NUCLEOTIDE SEQUENCE [LARGE SCALE GENOMIC DNA]</scope>
    <source>
        <strain evidence="2 3">CECT 7868</strain>
    </source>
</reference>
<dbReference type="Pfam" id="PF11301">
    <property type="entry name" value="DUF3103"/>
    <property type="match status" value="1"/>
</dbReference>
<dbReference type="Proteomes" id="UP000184608">
    <property type="component" value="Unassembled WGS sequence"/>
</dbReference>
<dbReference type="EMBL" id="FQXZ01000032">
    <property type="protein sequence ID" value="SHI24815.1"/>
    <property type="molecule type" value="Genomic_DNA"/>
</dbReference>
<gene>
    <name evidence="2" type="ORF">VA7868_02859</name>
</gene>
<feature type="chain" id="PRO_5012861494" evidence="1">
    <location>
        <begin position="25"/>
        <end position="350"/>
    </location>
</feature>
<evidence type="ECO:0000313" key="3">
    <source>
        <dbReference type="Proteomes" id="UP000184608"/>
    </source>
</evidence>
<dbReference type="STRING" id="1216006.VA7868_02859"/>
<feature type="signal peptide" evidence="1">
    <location>
        <begin position="1"/>
        <end position="24"/>
    </location>
</feature>
<keyword evidence="1" id="KW-0732">Signal</keyword>
<organism evidence="2 3">
    <name type="scientific">Vibrio aerogenes CECT 7868</name>
    <dbReference type="NCBI Taxonomy" id="1216006"/>
    <lineage>
        <taxon>Bacteria</taxon>
        <taxon>Pseudomonadati</taxon>
        <taxon>Pseudomonadota</taxon>
        <taxon>Gammaproteobacteria</taxon>
        <taxon>Vibrionales</taxon>
        <taxon>Vibrionaceae</taxon>
        <taxon>Vibrio</taxon>
    </lineage>
</organism>
<dbReference type="RefSeq" id="WP_175561558.1">
    <property type="nucleotide sequence ID" value="NZ_FQXZ01000032.1"/>
</dbReference>
<sequence length="350" mass="38209">MKLKNTISVALCTAASFASVSAFAVDKDVIAEQLASQLHASANLNQQIQQIERSHTPVLVNTFLSSQNVLSTQSIGTTTEMWLYLPNDRALGDDMSDLVVAYPPSGDEDSWTDIEGYTLSGEKVSLDVDQEPSVPVLVVDDNGYYAMKDSVNKLNTLLQKNGLQKKASLDSLLSTQASAAAGFDSTKLTKVRAKDVHENWIKGPAEAYSLVTGVLTGNEPQVIAVEMPYLDYGKTDYYPNQIVINWSKYNYRAVDMLMYEHDSGTNYKELVKVLVTAVGAAGSLAGWAPSAAVAEITNRVITAMPDSVFTDDDDFIDACYTLERGKTYNDFHCSSNNAVISMEPFFVEAN</sequence>
<dbReference type="AlphaFoldDB" id="A0A1M5ZKD3"/>
<proteinExistence type="predicted"/>
<accession>A0A1M5ZKD3</accession>
<dbReference type="InterPro" id="IPR021452">
    <property type="entry name" value="DUF3103"/>
</dbReference>